<organism evidence="11 12">
    <name type="scientific">Perkinsus olseni</name>
    <name type="common">Perkinsus atlanticus</name>
    <dbReference type="NCBI Taxonomy" id="32597"/>
    <lineage>
        <taxon>Eukaryota</taxon>
        <taxon>Sar</taxon>
        <taxon>Alveolata</taxon>
        <taxon>Perkinsozoa</taxon>
        <taxon>Perkinsea</taxon>
        <taxon>Perkinsida</taxon>
        <taxon>Perkinsidae</taxon>
        <taxon>Perkinsus</taxon>
    </lineage>
</organism>
<name>A0A7J6MM34_PEROL</name>
<evidence type="ECO:0000256" key="8">
    <source>
        <dbReference type="SAM" id="MobiDB-lite"/>
    </source>
</evidence>
<feature type="domain" description="Deacetylase sirtuin-type" evidence="10">
    <location>
        <begin position="135"/>
        <end position="417"/>
    </location>
</feature>
<feature type="binding site" evidence="7">
    <location>
        <position position="288"/>
    </location>
    <ligand>
        <name>Zn(2+)</name>
        <dbReference type="ChEBI" id="CHEBI:29105"/>
    </ligand>
</feature>
<dbReference type="GO" id="GO:0000122">
    <property type="term" value="P:negative regulation of transcription by RNA polymerase II"/>
    <property type="evidence" value="ECO:0007669"/>
    <property type="project" value="TreeGrafter"/>
</dbReference>
<keyword evidence="5" id="KW-0520">NAD</keyword>
<dbReference type="InterPro" id="IPR050134">
    <property type="entry name" value="NAD-dep_sirtuin_deacylases"/>
</dbReference>
<gene>
    <name evidence="11" type="primary">SIRT6</name>
    <name evidence="11" type="ORF">FOL46_008627</name>
</gene>
<sequence length="600" mass="66971">MSLESASSPARASSSAYNDRLSPYPNKGLCGDPEYEEDSESDDYSEKLRQLSGWVKEAKVSPTGLLSLAEHLVEPNFGGSRSDCSYFCTGSGGLDTLCEVCRTDRKSFSEEKKMLQGASRDLRAVDCSPNRLSGPIVGSSRRSGRVRLAITTLLQHLVFFTGAGISTACGIPDFRGPNGLTDTVTSSHHGNRAEDCFILTACASAFSEAIPSYSHLAIAELISRGKAKAVVTQNVDGLHWKSGIPRSLLSEIHGCLLASYCDSCQTEFRHLDDVGGCGQRPLPGGLLCPKCERSNTKTALHRPVRMVRREGHRRDCVLHDCVLDWNEELPEPDRSRAIRHCKLADLCIVIGSSLRIEPASSFPFYAQWINKRMEKLERGRVVIINLQKTEYDERCDLRFFTRSDRVFRDLFEQLGITIEGRPLIKPDLLTDPALYESYHRVRVHVSTQPMMGTPELLHGSYAGTPWGYDSAIDELRHLKVAMATMMVILSGIIIFLFLVASIDAGPRKPLGTKTARQPSQQERITHIEMDDAVARRREFEAELDSEELACIVKANFPTAESGKERYRSSSEDIRLPSINYMRKYPPFRRKHKPLPSLNVE</sequence>
<evidence type="ECO:0000256" key="2">
    <source>
        <dbReference type="ARBA" id="ARBA00022679"/>
    </source>
</evidence>
<keyword evidence="9" id="KW-0812">Transmembrane</keyword>
<dbReference type="Pfam" id="PF02146">
    <property type="entry name" value="SIR2"/>
    <property type="match status" value="1"/>
</dbReference>
<feature type="binding site" evidence="7">
    <location>
        <position position="291"/>
    </location>
    <ligand>
        <name>Zn(2+)</name>
        <dbReference type="ChEBI" id="CHEBI:29105"/>
    </ligand>
</feature>
<dbReference type="InterPro" id="IPR003000">
    <property type="entry name" value="Sirtuin"/>
</dbReference>
<dbReference type="InterPro" id="IPR029035">
    <property type="entry name" value="DHS-like_NAD/FAD-binding_dom"/>
</dbReference>
<keyword evidence="9" id="KW-0472">Membrane</keyword>
<dbReference type="InterPro" id="IPR026590">
    <property type="entry name" value="Ssirtuin_cat_dom"/>
</dbReference>
<dbReference type="PROSITE" id="PS50305">
    <property type="entry name" value="SIRTUIN"/>
    <property type="match status" value="1"/>
</dbReference>
<feature type="compositionally biased region" description="Acidic residues" evidence="8">
    <location>
        <begin position="33"/>
        <end position="43"/>
    </location>
</feature>
<evidence type="ECO:0000313" key="11">
    <source>
        <dbReference type="EMBL" id="KAF4672659.1"/>
    </source>
</evidence>
<evidence type="ECO:0000259" key="10">
    <source>
        <dbReference type="PROSITE" id="PS50305"/>
    </source>
</evidence>
<dbReference type="GO" id="GO:0070403">
    <property type="term" value="F:NAD+ binding"/>
    <property type="evidence" value="ECO:0007669"/>
    <property type="project" value="InterPro"/>
</dbReference>
<reference evidence="11 12" key="1">
    <citation type="submission" date="2020-04" db="EMBL/GenBank/DDBJ databases">
        <title>Perkinsus olseni comparative genomics.</title>
        <authorList>
            <person name="Bogema D.R."/>
        </authorList>
    </citation>
    <scope>NUCLEOTIDE SEQUENCE [LARGE SCALE GENOMIC DNA]</scope>
    <source>
        <strain evidence="11">ATCC PRA-31</strain>
    </source>
</reference>
<dbReference type="PANTHER" id="PTHR11085:SF12">
    <property type="entry name" value="NAD-DEPENDENT PROTEIN DEACYLASE SIRTUIN-6"/>
    <property type="match status" value="1"/>
</dbReference>
<evidence type="ECO:0000256" key="6">
    <source>
        <dbReference type="ARBA" id="ARBA00038170"/>
    </source>
</evidence>
<keyword evidence="9" id="KW-1133">Transmembrane helix</keyword>
<accession>A0A7J6MM34</accession>
<dbReference type="Proteomes" id="UP000572268">
    <property type="component" value="Unassembled WGS sequence"/>
</dbReference>
<dbReference type="GO" id="GO:0005634">
    <property type="term" value="C:nucleus"/>
    <property type="evidence" value="ECO:0007669"/>
    <property type="project" value="TreeGrafter"/>
</dbReference>
<feature type="region of interest" description="Disordered" evidence="8">
    <location>
        <begin position="1"/>
        <end position="43"/>
    </location>
</feature>
<protein>
    <recommendedName>
        <fullName evidence="1">protein acetyllysine N-acetyltransferase</fullName>
        <ecNumber evidence="1">2.3.1.286</ecNumber>
    </recommendedName>
</protein>
<evidence type="ECO:0000256" key="1">
    <source>
        <dbReference type="ARBA" id="ARBA00012928"/>
    </source>
</evidence>
<dbReference type="Gene3D" id="3.40.50.1220">
    <property type="entry name" value="TPP-binding domain"/>
    <property type="match status" value="1"/>
</dbReference>
<evidence type="ECO:0000313" key="12">
    <source>
        <dbReference type="Proteomes" id="UP000572268"/>
    </source>
</evidence>
<feature type="binding site" evidence="7">
    <location>
        <position position="264"/>
    </location>
    <ligand>
        <name>Zn(2+)</name>
        <dbReference type="ChEBI" id="CHEBI:29105"/>
    </ligand>
</feature>
<feature type="compositionally biased region" description="Low complexity" evidence="8">
    <location>
        <begin position="1"/>
        <end position="16"/>
    </location>
</feature>
<dbReference type="GO" id="GO:0046872">
    <property type="term" value="F:metal ion binding"/>
    <property type="evidence" value="ECO:0007669"/>
    <property type="project" value="UniProtKB-KW"/>
</dbReference>
<dbReference type="GO" id="GO:0017136">
    <property type="term" value="F:histone deacetylase activity, NAD-dependent"/>
    <property type="evidence" value="ECO:0007669"/>
    <property type="project" value="TreeGrafter"/>
</dbReference>
<keyword evidence="2" id="KW-0808">Transferase</keyword>
<evidence type="ECO:0000256" key="5">
    <source>
        <dbReference type="ARBA" id="ARBA00023027"/>
    </source>
</evidence>
<dbReference type="GO" id="GO:0003714">
    <property type="term" value="F:transcription corepressor activity"/>
    <property type="evidence" value="ECO:0007669"/>
    <property type="project" value="TreeGrafter"/>
</dbReference>
<dbReference type="AlphaFoldDB" id="A0A7J6MM34"/>
<dbReference type="EC" id="2.3.1.286" evidence="1"/>
<proteinExistence type="inferred from homology"/>
<feature type="binding site" evidence="7">
    <location>
        <position position="261"/>
    </location>
    <ligand>
        <name>Zn(2+)</name>
        <dbReference type="ChEBI" id="CHEBI:29105"/>
    </ligand>
</feature>
<keyword evidence="3 7" id="KW-0479">Metal-binding</keyword>
<dbReference type="PANTHER" id="PTHR11085">
    <property type="entry name" value="NAD-DEPENDENT PROTEIN DEACYLASE SIRTUIN-5, MITOCHONDRIAL-RELATED"/>
    <property type="match status" value="1"/>
</dbReference>
<feature type="active site" description="Proton acceptor" evidence="7">
    <location>
        <position position="253"/>
    </location>
</feature>
<evidence type="ECO:0000256" key="9">
    <source>
        <dbReference type="SAM" id="Phobius"/>
    </source>
</evidence>
<evidence type="ECO:0000256" key="3">
    <source>
        <dbReference type="ARBA" id="ARBA00022723"/>
    </source>
</evidence>
<evidence type="ECO:0000256" key="4">
    <source>
        <dbReference type="ARBA" id="ARBA00022833"/>
    </source>
</evidence>
<dbReference type="Gene3D" id="2.20.28.200">
    <property type="match status" value="1"/>
</dbReference>
<evidence type="ECO:0000256" key="7">
    <source>
        <dbReference type="PROSITE-ProRule" id="PRU00236"/>
    </source>
</evidence>
<feature type="transmembrane region" description="Helical" evidence="9">
    <location>
        <begin position="480"/>
        <end position="500"/>
    </location>
</feature>
<dbReference type="EMBL" id="JABANN010000070">
    <property type="protein sequence ID" value="KAF4672659.1"/>
    <property type="molecule type" value="Genomic_DNA"/>
</dbReference>
<comment type="caution">
    <text evidence="11">The sequence shown here is derived from an EMBL/GenBank/DDBJ whole genome shotgun (WGS) entry which is preliminary data.</text>
</comment>
<dbReference type="SUPFAM" id="SSF52467">
    <property type="entry name" value="DHS-like NAD/FAD-binding domain"/>
    <property type="match status" value="1"/>
</dbReference>
<keyword evidence="4 7" id="KW-0862">Zinc</keyword>
<comment type="similarity">
    <text evidence="6">Belongs to the sirtuin family. Class IV subfamily.</text>
</comment>